<evidence type="ECO:0000256" key="5">
    <source>
        <dbReference type="ARBA" id="ARBA00023136"/>
    </source>
</evidence>
<evidence type="ECO:0000256" key="4">
    <source>
        <dbReference type="ARBA" id="ARBA00022989"/>
    </source>
</evidence>
<comment type="subcellular location">
    <subcellularLocation>
        <location evidence="1">Membrane</location>
        <topology evidence="1">Multi-pass membrane protein</topology>
    </subcellularLocation>
</comment>
<dbReference type="GO" id="GO:0008270">
    <property type="term" value="F:zinc ion binding"/>
    <property type="evidence" value="ECO:0007669"/>
    <property type="project" value="InterPro"/>
</dbReference>
<evidence type="ECO:0000256" key="1">
    <source>
        <dbReference type="ARBA" id="ARBA00004141"/>
    </source>
</evidence>
<feature type="domain" description="Major facilitator superfamily (MFS) profile" evidence="9">
    <location>
        <begin position="50"/>
        <end position="449"/>
    </location>
</feature>
<dbReference type="SUPFAM" id="SSF103473">
    <property type="entry name" value="MFS general substrate transporter"/>
    <property type="match status" value="1"/>
</dbReference>
<keyword evidence="11" id="KW-1185">Reference proteome</keyword>
<keyword evidence="2" id="KW-0813">Transport</keyword>
<dbReference type="EMBL" id="NCSJ02000311">
    <property type="protein sequence ID" value="RFU25710.1"/>
    <property type="molecule type" value="Genomic_DNA"/>
</dbReference>
<dbReference type="PANTHER" id="PTHR43791">
    <property type="entry name" value="PERMEASE-RELATED"/>
    <property type="match status" value="1"/>
</dbReference>
<keyword evidence="4 8" id="KW-1133">Transmembrane helix</keyword>
<feature type="region of interest" description="Disordered" evidence="7">
    <location>
        <begin position="544"/>
        <end position="577"/>
    </location>
</feature>
<accession>A0A3E2GX48</accession>
<dbReference type="OrthoDB" id="3266505at2759"/>
<dbReference type="OMA" id="AICIEDI"/>
<evidence type="ECO:0000256" key="6">
    <source>
        <dbReference type="ARBA" id="ARBA00023242"/>
    </source>
</evidence>
<feature type="transmembrane region" description="Helical" evidence="8">
    <location>
        <begin position="87"/>
        <end position="105"/>
    </location>
</feature>
<dbReference type="FunFam" id="1.20.1250.20:FF:000188">
    <property type="entry name" value="MFS general substrate transporter"/>
    <property type="match status" value="1"/>
</dbReference>
<dbReference type="InterPro" id="IPR020846">
    <property type="entry name" value="MFS_dom"/>
</dbReference>
<feature type="non-terminal residue" evidence="10">
    <location>
        <position position="1"/>
    </location>
</feature>
<feature type="non-terminal residue" evidence="10">
    <location>
        <position position="1185"/>
    </location>
</feature>
<feature type="transmembrane region" description="Helical" evidence="8">
    <location>
        <begin position="270"/>
        <end position="293"/>
    </location>
</feature>
<evidence type="ECO:0000259" key="9">
    <source>
        <dbReference type="PROSITE" id="PS50850"/>
    </source>
</evidence>
<protein>
    <recommendedName>
        <fullName evidence="9">Major facilitator superfamily (MFS) profile domain-containing protein</fullName>
    </recommendedName>
</protein>
<dbReference type="AlphaFoldDB" id="A0A3E2GX48"/>
<dbReference type="PROSITE" id="PS50850">
    <property type="entry name" value="MFS"/>
    <property type="match status" value="1"/>
</dbReference>
<feature type="transmembrane region" description="Helical" evidence="8">
    <location>
        <begin position="358"/>
        <end position="383"/>
    </location>
</feature>
<feature type="transmembrane region" description="Helical" evidence="8">
    <location>
        <begin position="117"/>
        <end position="135"/>
    </location>
</feature>
<dbReference type="Pfam" id="PF04082">
    <property type="entry name" value="Fungal_trans"/>
    <property type="match status" value="1"/>
</dbReference>
<organism evidence="10 11">
    <name type="scientific">Scytalidium lignicola</name>
    <name type="common">Hyphomycete</name>
    <dbReference type="NCBI Taxonomy" id="5539"/>
    <lineage>
        <taxon>Eukaryota</taxon>
        <taxon>Fungi</taxon>
        <taxon>Dikarya</taxon>
        <taxon>Ascomycota</taxon>
        <taxon>Pezizomycotina</taxon>
        <taxon>Leotiomycetes</taxon>
        <taxon>Leotiomycetes incertae sedis</taxon>
        <taxon>Scytalidium</taxon>
    </lineage>
</organism>
<name>A0A3E2GX48_SCYLI</name>
<feature type="transmembrane region" description="Helical" evidence="8">
    <location>
        <begin position="332"/>
        <end position="352"/>
    </location>
</feature>
<feature type="transmembrane region" description="Helical" evidence="8">
    <location>
        <begin position="178"/>
        <end position="198"/>
    </location>
</feature>
<dbReference type="Gene3D" id="1.20.1250.20">
    <property type="entry name" value="MFS general substrate transporter like domains"/>
    <property type="match status" value="1"/>
</dbReference>
<dbReference type="InterPro" id="IPR007219">
    <property type="entry name" value="XnlR_reg_dom"/>
</dbReference>
<feature type="transmembrane region" description="Helical" evidence="8">
    <location>
        <begin position="427"/>
        <end position="447"/>
    </location>
</feature>
<keyword evidence="3 8" id="KW-0812">Transmembrane</keyword>
<dbReference type="SMART" id="SM00906">
    <property type="entry name" value="Fungal_trans"/>
    <property type="match status" value="1"/>
</dbReference>
<dbReference type="PANTHER" id="PTHR43791:SF50">
    <property type="entry name" value="TRANSPORTER, PUTATIVE (AFU_ORTHOLOGUE AFUA_2G00840)-RELATED"/>
    <property type="match status" value="1"/>
</dbReference>
<dbReference type="Proteomes" id="UP000258309">
    <property type="component" value="Unassembled WGS sequence"/>
</dbReference>
<feature type="transmembrane region" description="Helical" evidence="8">
    <location>
        <begin position="210"/>
        <end position="230"/>
    </location>
</feature>
<gene>
    <name evidence="10" type="ORF">B7463_g10628</name>
</gene>
<dbReference type="Pfam" id="PF07690">
    <property type="entry name" value="MFS_1"/>
    <property type="match status" value="1"/>
</dbReference>
<dbReference type="GO" id="GO:0003677">
    <property type="term" value="F:DNA binding"/>
    <property type="evidence" value="ECO:0007669"/>
    <property type="project" value="InterPro"/>
</dbReference>
<dbReference type="GO" id="GO:0016020">
    <property type="term" value="C:membrane"/>
    <property type="evidence" value="ECO:0007669"/>
    <property type="project" value="UniProtKB-SubCell"/>
</dbReference>
<evidence type="ECO:0000256" key="8">
    <source>
        <dbReference type="SAM" id="Phobius"/>
    </source>
</evidence>
<reference evidence="10 11" key="1">
    <citation type="submission" date="2018-05" db="EMBL/GenBank/DDBJ databases">
        <title>Draft genome sequence of Scytalidium lignicola DSM 105466, a ubiquitous saprotrophic fungus.</title>
        <authorList>
            <person name="Buettner E."/>
            <person name="Gebauer A.M."/>
            <person name="Hofrichter M."/>
            <person name="Liers C."/>
            <person name="Kellner H."/>
        </authorList>
    </citation>
    <scope>NUCLEOTIDE SEQUENCE [LARGE SCALE GENOMIC DNA]</scope>
    <source>
        <strain evidence="10 11">DSM 105466</strain>
    </source>
</reference>
<feature type="transmembrane region" description="Helical" evidence="8">
    <location>
        <begin position="147"/>
        <end position="166"/>
    </location>
</feature>
<sequence>MSEKMDRNDVTIIEDDLKGPVDERIERVQIQGGVDRALERKMLWKLDCRILPLLAVMYLFNSIDKSNLGNAKTDGLDTDLDLVGNQYNLLLSLFYIPFVMTAPGMNMLTKKFGAKRVLPTSMIIFGCMAMLSAAVKNFGGLLTTRWFLGMAESGFYPGVIFYLTTFYRRSELASRLSVFYAASVVAGAFTGLIAYGVFQIKSHLRSLTVASGLVAMFLLPRSSATAYFLTSEEKELAYYRMATDSSTVVDAKFDFRKAITVFKTDRLWPVYMCIAFSLMVPQLSVQLFLPQIIGRLGYATVKTNLLTVAPNVVGSIVTVLVALSSDYTGDRALHLASCLAVTCIGFIVLAAIDTAKHIAVGYFCTFLITSGAFITSPLLTTWYNNNTPDENQRAILTPVLVALGNSMGLVSSNIFRAQDAPNYVPASIITACFAGVGVVITLSLGYYMKWDNARRNRAEGTNLKARDVFTADLINGQKDHTESTSWVIDVFYTGQRSRGGVADTSTKEGSREIHVEGLCFGGDPCHRCIRQGQACRFEQDRVSAQASQRRNGSEELGSYAGSSYPTDAAYREPNRAGRSTTLEARMERMEAMMEAFLSALPGMSHIASPRASAEPEEMGRDVADYQGDTSFETPLEAFNANLAPIKLQLGIPTRANRDSTSPISPERARRTTILSPSHPFKESLSSIRVGARNLPFPSPARYAEYIDFFFEDINPCHPGINEAEFRSRSEKLLKNDTVDRSDICFLALNYILFASADLLVDVQPATGKSRLPGWRWFLAANELAGKRKISGRGDICMIQLLMFESVYLMHADKPNAAYNAIGIACRLCFQLGLHQQSCWSADCTEYGAHMRQRLFWTVYFVDRRISLSCGRPYDMHDLDIAVEIPVWISDKDTYPDQPLPTPDVNTSANMYLECMVAFGKFAGEVWDRLFSAGAAKNTNIDEIVPILDAKIKHWLDNVLPTIPLLPVNGPPSRTHLRQQTLVYTRMNHLRLLLRRRIMISLAYDHNTGALCGSIAMDIVSKLKVHEPEAIESSSFRFHMATTLGGAILILATLLSRPLSSIGLRENQPLYAESFQEGVKMLHDLAINFPAARRVANDMEDIVKVVTSILNQQSLSSPENGFSNYIPANMDSLFPYTAIDFMQQDELPDELLGEYIDSTGDGVMQSVDLGYYNFQPTTNGYSVAWI</sequence>
<dbReference type="GO" id="GO:0006351">
    <property type="term" value="P:DNA-templated transcription"/>
    <property type="evidence" value="ECO:0007669"/>
    <property type="project" value="InterPro"/>
</dbReference>
<dbReference type="InterPro" id="IPR011701">
    <property type="entry name" value="MFS"/>
</dbReference>
<dbReference type="InterPro" id="IPR036259">
    <property type="entry name" value="MFS_trans_sf"/>
</dbReference>
<dbReference type="CDD" id="cd12148">
    <property type="entry name" value="fungal_TF_MHR"/>
    <property type="match status" value="1"/>
</dbReference>
<evidence type="ECO:0000313" key="11">
    <source>
        <dbReference type="Proteomes" id="UP000258309"/>
    </source>
</evidence>
<keyword evidence="6" id="KW-0539">Nucleus</keyword>
<proteinExistence type="predicted"/>
<evidence type="ECO:0000256" key="7">
    <source>
        <dbReference type="SAM" id="MobiDB-lite"/>
    </source>
</evidence>
<evidence type="ECO:0000256" key="2">
    <source>
        <dbReference type="ARBA" id="ARBA00022448"/>
    </source>
</evidence>
<dbReference type="FunFam" id="1.20.1250.20:FF:000013">
    <property type="entry name" value="MFS general substrate transporter"/>
    <property type="match status" value="1"/>
</dbReference>
<evidence type="ECO:0000313" key="10">
    <source>
        <dbReference type="EMBL" id="RFU25710.1"/>
    </source>
</evidence>
<dbReference type="GO" id="GO:0022857">
    <property type="term" value="F:transmembrane transporter activity"/>
    <property type="evidence" value="ECO:0007669"/>
    <property type="project" value="InterPro"/>
</dbReference>
<evidence type="ECO:0000256" key="3">
    <source>
        <dbReference type="ARBA" id="ARBA00022692"/>
    </source>
</evidence>
<comment type="caution">
    <text evidence="10">The sequence shown here is derived from an EMBL/GenBank/DDBJ whole genome shotgun (WGS) entry which is preliminary data.</text>
</comment>
<feature type="transmembrane region" description="Helical" evidence="8">
    <location>
        <begin position="395"/>
        <end position="415"/>
    </location>
</feature>
<keyword evidence="5 8" id="KW-0472">Membrane</keyword>
<feature type="transmembrane region" description="Helical" evidence="8">
    <location>
        <begin position="305"/>
        <end position="325"/>
    </location>
</feature>